<accession>A0A239BF52</accession>
<evidence type="ECO:0000313" key="2">
    <source>
        <dbReference type="Proteomes" id="UP000198440"/>
    </source>
</evidence>
<sequence length="207" mass="24722">MSQEKWVTYNSTEQIEEKDYEQFKIYCIRARQLRENWADFVRDRKTLSMNFVRTSGQVDENGSSENPHRLKGLYLDFRVFIAQQEETEFKRICNKISQKFSNDHARAFIKYEKDVWDRDNALKSWHGYDSRALVHTYFNASLFHSDRQKRSILIDILEKVSEPALASIILLEIDSKRRQINNILLAFEFLERHQPRLKVPIANFTNP</sequence>
<evidence type="ECO:0000313" key="1">
    <source>
        <dbReference type="EMBL" id="SNS06446.1"/>
    </source>
</evidence>
<dbReference type="Proteomes" id="UP000198440">
    <property type="component" value="Unassembled WGS sequence"/>
</dbReference>
<protein>
    <submittedName>
        <fullName evidence="1">Uncharacterized protein</fullName>
    </submittedName>
</protein>
<name>A0A239BF52_9RHOB</name>
<dbReference type="RefSeq" id="WP_089276257.1">
    <property type="nucleotide sequence ID" value="NZ_FZON01000003.1"/>
</dbReference>
<dbReference type="EMBL" id="FZON01000003">
    <property type="protein sequence ID" value="SNS06446.1"/>
    <property type="molecule type" value="Genomic_DNA"/>
</dbReference>
<proteinExistence type="predicted"/>
<dbReference type="AlphaFoldDB" id="A0A239BF52"/>
<organism evidence="1 2">
    <name type="scientific">Antarctobacter heliothermus</name>
    <dbReference type="NCBI Taxonomy" id="74033"/>
    <lineage>
        <taxon>Bacteria</taxon>
        <taxon>Pseudomonadati</taxon>
        <taxon>Pseudomonadota</taxon>
        <taxon>Alphaproteobacteria</taxon>
        <taxon>Rhodobacterales</taxon>
        <taxon>Roseobacteraceae</taxon>
        <taxon>Antarctobacter</taxon>
    </lineage>
</organism>
<reference evidence="1 2" key="1">
    <citation type="submission" date="2017-06" db="EMBL/GenBank/DDBJ databases">
        <authorList>
            <person name="Kim H.J."/>
            <person name="Triplett B.A."/>
        </authorList>
    </citation>
    <scope>NUCLEOTIDE SEQUENCE [LARGE SCALE GENOMIC DNA]</scope>
    <source>
        <strain evidence="1 2">DSM 11445</strain>
    </source>
</reference>
<gene>
    <name evidence="1" type="ORF">SAMN04488078_100375</name>
</gene>